<feature type="coiled-coil region" evidence="2">
    <location>
        <begin position="72"/>
        <end position="151"/>
    </location>
</feature>
<evidence type="ECO:0000259" key="4">
    <source>
        <dbReference type="Pfam" id="PF21771"/>
    </source>
</evidence>
<protein>
    <recommendedName>
        <fullName evidence="4">Cilia- and flagella-associated protein 58 central coiled coil domain-containing protein</fullName>
    </recommendedName>
</protein>
<accession>A0ABP0VUR7</accession>
<feature type="compositionally biased region" description="Polar residues" evidence="3">
    <location>
        <begin position="800"/>
        <end position="814"/>
    </location>
</feature>
<feature type="region of interest" description="Disordered" evidence="3">
    <location>
        <begin position="796"/>
        <end position="816"/>
    </location>
</feature>
<dbReference type="InterPro" id="IPR049270">
    <property type="entry name" value="CFAP58_CC"/>
</dbReference>
<reference evidence="5" key="1">
    <citation type="submission" date="2024-02" db="EMBL/GenBank/DDBJ databases">
        <authorList>
            <consortium name="ELIXIR-Norway"/>
            <consortium name="Elixir Norway"/>
        </authorList>
    </citation>
    <scope>NUCLEOTIDE SEQUENCE</scope>
</reference>
<feature type="domain" description="Cilia- and flagella-associated protein 58 central coiled coil" evidence="4">
    <location>
        <begin position="358"/>
        <end position="588"/>
    </location>
</feature>
<dbReference type="Proteomes" id="UP001497444">
    <property type="component" value="Chromosome 11"/>
</dbReference>
<dbReference type="PANTHER" id="PTHR32083:SF34">
    <property type="entry name" value="COILED-COIL DOMAIN-CONTAINING PROTEIN 146"/>
    <property type="match status" value="1"/>
</dbReference>
<evidence type="ECO:0000256" key="3">
    <source>
        <dbReference type="SAM" id="MobiDB-lite"/>
    </source>
</evidence>
<name>A0ABP0VUR7_9BRYO</name>
<sequence>MSLSLSSSLEKEIEDPIHYVKLDIKKIEPINGLLQLVQQNQLKNERAQIIKQKFEDLRAILGSKLMVERQLQNETFELIDQLKNDKEELQKLEKKASKDEETLEFVKEDVVQADNEAMLARERQQSLILESTELMRIRKEYHKKIEEIEKEHFDGLFPMVDRMKIGFLQIEIKNARESIAEDLVKIGVTTKEKIDLVNKLKNLDKVPEKCHKQCNIMINALQALRNQDAKGMTKVQEVEAIVQSLYNTTKQKIEEHAKSISNMEKWRLAIEDKVQLDMQMMTKQSNLKHEIDIFANKLKERDKDILLLQERELLINKIQNQMCIFLQEKEKDQHQVSFTTKHVEIIEYLFFLITRFSKQKQCQQIAKLSSVHVCLIQVAARNHAKWKEVKDNIEIQGNSLNNFQKRVIEFEKEYKEFTVLYKLIRGQCNKYVQLLTTSELTIQEIKDKMKTLNTEVGQLQREVLYKVKVLNKMHINYVLSVKNRTTLRKDITNCASMVKDKKLIVEELELDVVNLEIVINKVEKDMVKARKTYHLSLKDRNKVGIFLIDRNDELCILYERNNVQMELLKHSNVESAKCVDEIKLLKLACQLTHNFILTQHKTTPDPKFVYMELVSLREQMEKTCQNVSILSELIEKPSNLERWHLLPGRDNTTNELTRKALAIEEFLSTKEDQAYEKDIILKEVKMLVEDLTRKATLAQHKSIRVGKQMNFYLYQMNVVTRQITATISELSLVQAIAIRVKQERERAQLNLDKAIIRLENGEPPTNDSEKAWNALLRQFAMMHKLNAICEALQHEKEEIPQSNRRPRPNTTAESRPNAYIAEHLGLPKSFGNNSPFRPLECGNTIRHFHKFQMKVIEV</sequence>
<evidence type="ECO:0000313" key="6">
    <source>
        <dbReference type="Proteomes" id="UP001497444"/>
    </source>
</evidence>
<dbReference type="Pfam" id="PF21771">
    <property type="entry name" value="CFAP58_CC"/>
    <property type="match status" value="1"/>
</dbReference>
<dbReference type="EMBL" id="OZ020106">
    <property type="protein sequence ID" value="CAK9258233.1"/>
    <property type="molecule type" value="Genomic_DNA"/>
</dbReference>
<evidence type="ECO:0000256" key="1">
    <source>
        <dbReference type="ARBA" id="ARBA00023054"/>
    </source>
</evidence>
<evidence type="ECO:0000256" key="2">
    <source>
        <dbReference type="SAM" id="Coils"/>
    </source>
</evidence>
<evidence type="ECO:0000313" key="5">
    <source>
        <dbReference type="EMBL" id="CAK9258233.1"/>
    </source>
</evidence>
<proteinExistence type="predicted"/>
<keyword evidence="1 2" id="KW-0175">Coiled coil</keyword>
<organism evidence="5 6">
    <name type="scientific">Sphagnum jensenii</name>
    <dbReference type="NCBI Taxonomy" id="128206"/>
    <lineage>
        <taxon>Eukaryota</taxon>
        <taxon>Viridiplantae</taxon>
        <taxon>Streptophyta</taxon>
        <taxon>Embryophyta</taxon>
        <taxon>Bryophyta</taxon>
        <taxon>Sphagnophytina</taxon>
        <taxon>Sphagnopsida</taxon>
        <taxon>Sphagnales</taxon>
        <taxon>Sphagnaceae</taxon>
        <taxon>Sphagnum</taxon>
    </lineage>
</organism>
<feature type="coiled-coil region" evidence="2">
    <location>
        <begin position="505"/>
        <end position="532"/>
    </location>
</feature>
<dbReference type="PANTHER" id="PTHR32083">
    <property type="entry name" value="CILIA AND FLAGELLA-ASSOCIATED PROTEIN 58-RELATED"/>
    <property type="match status" value="1"/>
</dbReference>
<feature type="coiled-coil region" evidence="2">
    <location>
        <begin position="435"/>
        <end position="462"/>
    </location>
</feature>
<gene>
    <name evidence="5" type="ORF">CSSPJE1EN1_LOCUS3711</name>
</gene>
<keyword evidence="6" id="KW-1185">Reference proteome</keyword>